<dbReference type="EMBL" id="OIVN01004427">
    <property type="protein sequence ID" value="SPD17269.1"/>
    <property type="molecule type" value="Genomic_DNA"/>
</dbReference>
<dbReference type="InterPro" id="IPR004158">
    <property type="entry name" value="DUF247_pln"/>
</dbReference>
<organism evidence="3">
    <name type="scientific">Fagus sylvatica</name>
    <name type="common">Beechnut</name>
    <dbReference type="NCBI Taxonomy" id="28930"/>
    <lineage>
        <taxon>Eukaryota</taxon>
        <taxon>Viridiplantae</taxon>
        <taxon>Streptophyta</taxon>
        <taxon>Embryophyta</taxon>
        <taxon>Tracheophyta</taxon>
        <taxon>Spermatophyta</taxon>
        <taxon>Magnoliopsida</taxon>
        <taxon>eudicotyledons</taxon>
        <taxon>Gunneridae</taxon>
        <taxon>Pentapetalae</taxon>
        <taxon>rosids</taxon>
        <taxon>fabids</taxon>
        <taxon>Fagales</taxon>
        <taxon>Fagaceae</taxon>
        <taxon>Fagus</taxon>
    </lineage>
</organism>
<feature type="transmembrane region" description="Helical" evidence="2">
    <location>
        <begin position="398"/>
        <end position="418"/>
    </location>
</feature>
<evidence type="ECO:0000313" key="3">
    <source>
        <dbReference type="EMBL" id="SPD17269.1"/>
    </source>
</evidence>
<keyword evidence="2" id="KW-0812">Transmembrane</keyword>
<keyword evidence="2" id="KW-1133">Transmembrane helix</keyword>
<dbReference type="Pfam" id="PF03140">
    <property type="entry name" value="DUF247"/>
    <property type="match status" value="1"/>
</dbReference>
<keyword evidence="2" id="KW-0472">Membrane</keyword>
<name>A0A2N9HZV5_FAGSY</name>
<protein>
    <submittedName>
        <fullName evidence="3">Uncharacterized protein</fullName>
    </submittedName>
</protein>
<evidence type="ECO:0000256" key="2">
    <source>
        <dbReference type="SAM" id="Phobius"/>
    </source>
</evidence>
<dbReference type="AlphaFoldDB" id="A0A2N9HZV5"/>
<evidence type="ECO:0000256" key="1">
    <source>
        <dbReference type="SAM" id="MobiDB-lite"/>
    </source>
</evidence>
<proteinExistence type="predicted"/>
<accession>A0A2N9HZV5</accession>
<feature type="region of interest" description="Disordered" evidence="1">
    <location>
        <begin position="1"/>
        <end position="27"/>
    </location>
</feature>
<sequence>MGIFASKESRTSGGNENERLLNGSTIPNENSETLVSTECRIYKVPCYLRNVKKKAYTPQVISIGPIHHDKKRFQTMENHKDKYFTNFIDQCQISLEDLVSAIRGMEGRIRCCYVETVQLKSDDFVKMIMLDASFILDLFLKSRFGGRTTDDPIRVEAWLLGMVRRELLLLENQLPFFVIEELYHLTLPSLSNTNPLIQLTFDFFKDFNIHNKSPDVEIQHFTDLLRFFQLPPNLPNRVSEMSFPQYSVTQLHEAGVKFKVASSKCLLDLKFKRGVLEIPLLKFQDDTETLVRNIMALEQCDDRRDTYITDFYLILDRLINTANDVDLLGDEGIVVNYLGDSKAVTSMINNLNREIFRRQMNSDFSQLCEDLNKYYEKPLNRWKAILRHRYFSTPCRSASTIAAIILLVLTFIQTLFSVL</sequence>
<reference evidence="3" key="1">
    <citation type="submission" date="2018-02" db="EMBL/GenBank/DDBJ databases">
        <authorList>
            <person name="Cohen D.B."/>
            <person name="Kent A.D."/>
        </authorList>
    </citation>
    <scope>NUCLEOTIDE SEQUENCE</scope>
</reference>
<dbReference type="PANTHER" id="PTHR31170">
    <property type="entry name" value="BNAC04G53230D PROTEIN"/>
    <property type="match status" value="1"/>
</dbReference>
<gene>
    <name evidence="3" type="ORF">FSB_LOCUS45151</name>
</gene>
<dbReference type="PANTHER" id="PTHR31170:SF9">
    <property type="entry name" value="PROTEIN, PUTATIVE (DUF247)-RELATED"/>
    <property type="match status" value="1"/>
</dbReference>